<organism evidence="2 3">
    <name type="scientific">Botryotinia fuckeliana (strain T4)</name>
    <name type="common">Noble rot fungus</name>
    <name type="synonym">Botrytis cinerea</name>
    <dbReference type="NCBI Taxonomy" id="999810"/>
    <lineage>
        <taxon>Eukaryota</taxon>
        <taxon>Fungi</taxon>
        <taxon>Dikarya</taxon>
        <taxon>Ascomycota</taxon>
        <taxon>Pezizomycotina</taxon>
        <taxon>Leotiomycetes</taxon>
        <taxon>Helotiales</taxon>
        <taxon>Sclerotiniaceae</taxon>
        <taxon>Botrytis</taxon>
    </lineage>
</organism>
<dbReference type="InParanoid" id="G2YT72"/>
<accession>G2YT72</accession>
<protein>
    <submittedName>
        <fullName evidence="2">Uncharacterized protein</fullName>
    </submittedName>
</protein>
<evidence type="ECO:0000256" key="1">
    <source>
        <dbReference type="SAM" id="Phobius"/>
    </source>
</evidence>
<name>G2YT72_BOTF4</name>
<keyword evidence="1" id="KW-0472">Membrane</keyword>
<keyword evidence="1" id="KW-0812">Transmembrane</keyword>
<evidence type="ECO:0000313" key="2">
    <source>
        <dbReference type="EMBL" id="CCD54976.1"/>
    </source>
</evidence>
<reference evidence="3" key="1">
    <citation type="journal article" date="2011" name="PLoS Genet.">
        <title>Genomic analysis of the necrotrophic fungal pathogens Sclerotinia sclerotiorum and Botrytis cinerea.</title>
        <authorList>
            <person name="Amselem J."/>
            <person name="Cuomo C.A."/>
            <person name="van Kan J.A."/>
            <person name="Viaud M."/>
            <person name="Benito E.P."/>
            <person name="Couloux A."/>
            <person name="Coutinho P.M."/>
            <person name="de Vries R.P."/>
            <person name="Dyer P.S."/>
            <person name="Fillinger S."/>
            <person name="Fournier E."/>
            <person name="Gout L."/>
            <person name="Hahn M."/>
            <person name="Kohn L."/>
            <person name="Lapalu N."/>
            <person name="Plummer K.M."/>
            <person name="Pradier J.M."/>
            <person name="Quevillon E."/>
            <person name="Sharon A."/>
            <person name="Simon A."/>
            <person name="ten Have A."/>
            <person name="Tudzynski B."/>
            <person name="Tudzynski P."/>
            <person name="Wincker P."/>
            <person name="Andrew M."/>
            <person name="Anthouard V."/>
            <person name="Beever R.E."/>
            <person name="Beffa R."/>
            <person name="Benoit I."/>
            <person name="Bouzid O."/>
            <person name="Brault B."/>
            <person name="Chen Z."/>
            <person name="Choquer M."/>
            <person name="Collemare J."/>
            <person name="Cotton P."/>
            <person name="Danchin E.G."/>
            <person name="Da Silva C."/>
            <person name="Gautier A."/>
            <person name="Giraud C."/>
            <person name="Giraud T."/>
            <person name="Gonzalez C."/>
            <person name="Grossetete S."/>
            <person name="Guldener U."/>
            <person name="Henrissat B."/>
            <person name="Howlett B.J."/>
            <person name="Kodira C."/>
            <person name="Kretschmer M."/>
            <person name="Lappartient A."/>
            <person name="Leroch M."/>
            <person name="Levis C."/>
            <person name="Mauceli E."/>
            <person name="Neuveglise C."/>
            <person name="Oeser B."/>
            <person name="Pearson M."/>
            <person name="Poulain J."/>
            <person name="Poussereau N."/>
            <person name="Quesneville H."/>
            <person name="Rascle C."/>
            <person name="Schumacher J."/>
            <person name="Segurens B."/>
            <person name="Sexton A."/>
            <person name="Silva E."/>
            <person name="Sirven C."/>
            <person name="Soanes D.M."/>
            <person name="Talbot N.J."/>
            <person name="Templeton M."/>
            <person name="Yandava C."/>
            <person name="Yarden O."/>
            <person name="Zeng Q."/>
            <person name="Rollins J.A."/>
            <person name="Lebrun M.H."/>
            <person name="Dickman M."/>
        </authorList>
    </citation>
    <scope>NUCLEOTIDE SEQUENCE [LARGE SCALE GENOMIC DNA]</scope>
    <source>
        <strain evidence="3">T4</strain>
    </source>
</reference>
<gene>
    <name evidence="2" type="ORF">BofuT4_uP162650.1</name>
</gene>
<dbReference type="AlphaFoldDB" id="G2YT72"/>
<feature type="transmembrane region" description="Helical" evidence="1">
    <location>
        <begin position="9"/>
        <end position="26"/>
    </location>
</feature>
<dbReference type="HOGENOM" id="CLU_2512382_0_0_1"/>
<sequence>MEVRKVRNFVSALGFSISLMNTWMLQPKGNFDEAANSAVLSLLMRGYLKHFIALYVTVSYSLAALLRMNGQISFWKSFTSNIHPP</sequence>
<dbReference type="Proteomes" id="UP000008177">
    <property type="component" value="Unplaced contigs"/>
</dbReference>
<proteinExistence type="predicted"/>
<keyword evidence="1" id="KW-1133">Transmembrane helix</keyword>
<dbReference type="EMBL" id="FQ790352">
    <property type="protein sequence ID" value="CCD54976.1"/>
    <property type="molecule type" value="Genomic_DNA"/>
</dbReference>
<evidence type="ECO:0000313" key="3">
    <source>
        <dbReference type="Proteomes" id="UP000008177"/>
    </source>
</evidence>
<feature type="transmembrane region" description="Helical" evidence="1">
    <location>
        <begin position="46"/>
        <end position="66"/>
    </location>
</feature>